<sequence>MQEIEVLRQTKAFLHRKGLLGRNVLEIYTDSHPSLLGDHKLDPFQRFTLQFDAFAVHPDLVGRLDDGETLFAVEAKGSDDWLKGIAQADVYRQGFHASMLAVAGTPSADVRAFARQRGIGILAVLPHGVDLIDPPPLSLPKFVLAKSILSQFSATNTLLSQFSFNVPTHYLGCAICLDAWQKQHSASMVSIQDLESFVRNHYPVMPKVFRPALAGAAKLRLINIYGNKVELTKIGKTCMPLLPDAATLNTWHSQAIHKPLAVISPSTGAVLRILLEGDPVAKFITDVLEKIDPHEAIPMSTLAEIASRLDKTMTPIVFFFPKIVHEILNDQGFIVWHKVEPRHYRTSIYMQYKKILIHAGFIADHGVGGTSSRSYNPDRDIWEYIL</sequence>
<dbReference type="Proteomes" id="UP000280307">
    <property type="component" value="Unassembled WGS sequence"/>
</dbReference>
<dbReference type="AlphaFoldDB" id="A0A426TW95"/>
<dbReference type="EMBL" id="RSAS01000596">
    <property type="protein sequence ID" value="RRR69703.1"/>
    <property type="molecule type" value="Genomic_DNA"/>
</dbReference>
<comment type="caution">
    <text evidence="1">The sequence shown here is derived from an EMBL/GenBank/DDBJ whole genome shotgun (WGS) entry which is preliminary data.</text>
</comment>
<evidence type="ECO:0000313" key="2">
    <source>
        <dbReference type="Proteomes" id="UP000280307"/>
    </source>
</evidence>
<organism evidence="1 2">
    <name type="scientific">Candidatus Viridilinea halotolerans</name>
    <dbReference type="NCBI Taxonomy" id="2491704"/>
    <lineage>
        <taxon>Bacteria</taxon>
        <taxon>Bacillati</taxon>
        <taxon>Chloroflexota</taxon>
        <taxon>Chloroflexia</taxon>
        <taxon>Chloroflexales</taxon>
        <taxon>Chloroflexineae</taxon>
        <taxon>Oscillochloridaceae</taxon>
        <taxon>Candidatus Viridilinea</taxon>
    </lineage>
</organism>
<protein>
    <submittedName>
        <fullName evidence="1">Uncharacterized protein</fullName>
    </submittedName>
</protein>
<evidence type="ECO:0000313" key="1">
    <source>
        <dbReference type="EMBL" id="RRR69703.1"/>
    </source>
</evidence>
<proteinExistence type="predicted"/>
<reference evidence="1 2" key="1">
    <citation type="submission" date="2018-12" db="EMBL/GenBank/DDBJ databases">
        <title>Genome Sequence of Candidatus Viridilinea halotolerans isolated from saline sulfide-rich spring.</title>
        <authorList>
            <person name="Grouzdev D.S."/>
            <person name="Burganskaya E.I."/>
            <person name="Krutkina M.S."/>
            <person name="Sukhacheva M.V."/>
            <person name="Gorlenko V.M."/>
        </authorList>
    </citation>
    <scope>NUCLEOTIDE SEQUENCE [LARGE SCALE GENOMIC DNA]</scope>
    <source>
        <strain evidence="1">Chok-6</strain>
    </source>
</reference>
<accession>A0A426TW95</accession>
<gene>
    <name evidence="1" type="ORF">EI684_14930</name>
</gene>
<name>A0A426TW95_9CHLR</name>